<feature type="transmembrane region" description="Helical" evidence="1">
    <location>
        <begin position="35"/>
        <end position="53"/>
    </location>
</feature>
<dbReference type="Proteomes" id="UP000263232">
    <property type="component" value="Chromosome"/>
</dbReference>
<evidence type="ECO:0000313" key="2">
    <source>
        <dbReference type="EMBL" id="AXY24786.1"/>
    </source>
</evidence>
<keyword evidence="1" id="KW-0472">Membrane</keyword>
<dbReference type="KEGG" id="abae:CL176_01450"/>
<proteinExistence type="predicted"/>
<dbReference type="RefSeq" id="WP_118989710.1">
    <property type="nucleotide sequence ID" value="NZ_CP023434.1"/>
</dbReference>
<evidence type="ECO:0008006" key="4">
    <source>
        <dbReference type="Google" id="ProtNLM"/>
    </source>
</evidence>
<gene>
    <name evidence="2" type="ORF">CL176_01450</name>
</gene>
<dbReference type="AlphaFoldDB" id="A0A347WI79"/>
<sequence>MQANIRRTAIYLIALAVIFAVVVPLTSHWTPGQKGLLHGGISFLFFFLIFFVWSSFRQVSWQKLAWTIGILLAMGLILPWAIALVSPLPTILKGLLHLIVVAAFLVGIIYVWRDPLKWR</sequence>
<evidence type="ECO:0000256" key="1">
    <source>
        <dbReference type="SAM" id="Phobius"/>
    </source>
</evidence>
<accession>A0A347WI79</accession>
<keyword evidence="1" id="KW-1133">Transmembrane helix</keyword>
<organism evidence="2 3">
    <name type="scientific">Suicoccus acidiformans</name>
    <dbReference type="NCBI Taxonomy" id="2036206"/>
    <lineage>
        <taxon>Bacteria</taxon>
        <taxon>Bacillati</taxon>
        <taxon>Bacillota</taxon>
        <taxon>Bacilli</taxon>
        <taxon>Lactobacillales</taxon>
        <taxon>Aerococcaceae</taxon>
        <taxon>Suicoccus</taxon>
    </lineage>
</organism>
<dbReference type="EMBL" id="CP023434">
    <property type="protein sequence ID" value="AXY24786.1"/>
    <property type="molecule type" value="Genomic_DNA"/>
</dbReference>
<feature type="transmembrane region" description="Helical" evidence="1">
    <location>
        <begin position="65"/>
        <end position="85"/>
    </location>
</feature>
<evidence type="ECO:0000313" key="3">
    <source>
        <dbReference type="Proteomes" id="UP000263232"/>
    </source>
</evidence>
<protein>
    <recommendedName>
        <fullName evidence="4">Transmembrane protein</fullName>
    </recommendedName>
</protein>
<keyword evidence="1" id="KW-0812">Transmembrane</keyword>
<feature type="transmembrane region" description="Helical" evidence="1">
    <location>
        <begin position="9"/>
        <end position="29"/>
    </location>
</feature>
<keyword evidence="3" id="KW-1185">Reference proteome</keyword>
<name>A0A347WI79_9LACT</name>
<reference evidence="2 3" key="1">
    <citation type="submission" date="2017-09" db="EMBL/GenBank/DDBJ databases">
        <title>Complete genome sequence of Oxytococcus suis strain ZY16052.</title>
        <authorList>
            <person name="Li F."/>
        </authorList>
    </citation>
    <scope>NUCLEOTIDE SEQUENCE [LARGE SCALE GENOMIC DNA]</scope>
    <source>
        <strain evidence="2 3">ZY16052</strain>
    </source>
</reference>
<feature type="transmembrane region" description="Helical" evidence="1">
    <location>
        <begin position="91"/>
        <end position="112"/>
    </location>
</feature>